<reference evidence="2 3" key="1">
    <citation type="submission" date="2013-02" db="EMBL/GenBank/DDBJ databases">
        <title>The Genome Sequence of Acinetobacter schindleri CIP 107287.</title>
        <authorList>
            <consortium name="The Broad Institute Genome Sequencing Platform"/>
            <consortium name="The Broad Institute Genome Sequencing Center for Infectious Disease"/>
            <person name="Cerqueira G."/>
            <person name="Feldgarden M."/>
            <person name="Courvalin P."/>
            <person name="Perichon B."/>
            <person name="Grillot-Courvalin C."/>
            <person name="Clermont D."/>
            <person name="Rocha E."/>
            <person name="Yoon E.-J."/>
            <person name="Nemec A."/>
            <person name="Walker B."/>
            <person name="Young S.K."/>
            <person name="Zeng Q."/>
            <person name="Gargeya S."/>
            <person name="Fitzgerald M."/>
            <person name="Haas B."/>
            <person name="Abouelleil A."/>
            <person name="Alvarado L."/>
            <person name="Arachchi H.M."/>
            <person name="Berlin A.M."/>
            <person name="Chapman S.B."/>
            <person name="Dewar J."/>
            <person name="Goldberg J."/>
            <person name="Griggs A."/>
            <person name="Gujja S."/>
            <person name="Hansen M."/>
            <person name="Howarth C."/>
            <person name="Imamovic A."/>
            <person name="Larimer J."/>
            <person name="McCowan C."/>
            <person name="Murphy C."/>
            <person name="Neiman D."/>
            <person name="Pearson M."/>
            <person name="Priest M."/>
            <person name="Roberts A."/>
            <person name="Saif S."/>
            <person name="Shea T."/>
            <person name="Sisk P."/>
            <person name="Sykes S."/>
            <person name="Wortman J."/>
            <person name="Nusbaum C."/>
            <person name="Birren B."/>
        </authorList>
    </citation>
    <scope>NUCLEOTIDE SEQUENCE [LARGE SCALE GENOMIC DNA]</scope>
    <source>
        <strain evidence="2 3">CIP 107287</strain>
    </source>
</reference>
<keyword evidence="1" id="KW-0812">Transmembrane</keyword>
<dbReference type="EMBL" id="APPQ01000023">
    <property type="protein sequence ID" value="ENV45117.1"/>
    <property type="molecule type" value="Genomic_DNA"/>
</dbReference>
<proteinExistence type="predicted"/>
<dbReference type="Proteomes" id="UP000018440">
    <property type="component" value="Unassembled WGS sequence"/>
</dbReference>
<organism evidence="2 3">
    <name type="scientific">Acinetobacter schindleri CIP 107287</name>
    <dbReference type="NCBI Taxonomy" id="1217988"/>
    <lineage>
        <taxon>Bacteria</taxon>
        <taxon>Pseudomonadati</taxon>
        <taxon>Pseudomonadota</taxon>
        <taxon>Gammaproteobacteria</taxon>
        <taxon>Moraxellales</taxon>
        <taxon>Moraxellaceae</taxon>
        <taxon>Acinetobacter</taxon>
    </lineage>
</organism>
<keyword evidence="1" id="KW-1133">Transmembrane helix</keyword>
<evidence type="ECO:0000313" key="3">
    <source>
        <dbReference type="Proteomes" id="UP000018440"/>
    </source>
</evidence>
<dbReference type="PATRIC" id="fig|1217988.3.peg.935"/>
<comment type="caution">
    <text evidence="2">The sequence shown here is derived from an EMBL/GenBank/DDBJ whole genome shotgun (WGS) entry which is preliminary data.</text>
</comment>
<dbReference type="HOGENOM" id="CLU_955218_0_0_6"/>
<sequence length="291" mass="33807">MDNNTLTALATAFLVLVGLAQVLILIGQLYLSRSQKKNQDITVVEVYRTRWFDHQDKFGCLVYLGRELNEYYQTIDEVEIKKLNSKLKLVKNDKPTIWARDAVRDVSILLSDICIRILQGSLSIQSVYPILGTTILRQSLPLRKLLESEYDSSYLRLSNNLDPKYMIHHSVRREVQDWLIYHAGTRRRCLILIDLLWAEAARLQDLPPSDLKSAADAKMKTGNENKLRIKQEVLLLNTYSKYVQAIKLANFLKHSEYKRFFGTKGISKRKLKKMEAEWTERLLENHGLSRP</sequence>
<feature type="transmembrane region" description="Helical" evidence="1">
    <location>
        <begin position="6"/>
        <end position="31"/>
    </location>
</feature>
<evidence type="ECO:0000256" key="1">
    <source>
        <dbReference type="SAM" id="Phobius"/>
    </source>
</evidence>
<name>N8Z7S9_9GAMM</name>
<dbReference type="AlphaFoldDB" id="N8Z7S9"/>
<keyword evidence="1" id="KW-0472">Membrane</keyword>
<dbReference type="RefSeq" id="WP_004891611.1">
    <property type="nucleotide sequence ID" value="NZ_KB849575.1"/>
</dbReference>
<protein>
    <submittedName>
        <fullName evidence="2">Uncharacterized protein</fullName>
    </submittedName>
</protein>
<evidence type="ECO:0000313" key="2">
    <source>
        <dbReference type="EMBL" id="ENV45117.1"/>
    </source>
</evidence>
<accession>N8Z7S9</accession>
<gene>
    <name evidence="2" type="ORF">F955_00973</name>
</gene>